<evidence type="ECO:0000259" key="4">
    <source>
        <dbReference type="PROSITE" id="PS01124"/>
    </source>
</evidence>
<dbReference type="RefSeq" id="WP_311162268.1">
    <property type="nucleotide sequence ID" value="NZ_JAVQLW010000004.1"/>
</dbReference>
<proteinExistence type="predicted"/>
<name>A0ABU2HX18_9RHOB</name>
<evidence type="ECO:0000256" key="1">
    <source>
        <dbReference type="ARBA" id="ARBA00023015"/>
    </source>
</evidence>
<evidence type="ECO:0000313" key="6">
    <source>
        <dbReference type="Proteomes" id="UP001269144"/>
    </source>
</evidence>
<dbReference type="EMBL" id="JAVQLW010000004">
    <property type="protein sequence ID" value="MDS9469588.1"/>
    <property type="molecule type" value="Genomic_DNA"/>
</dbReference>
<dbReference type="PROSITE" id="PS01124">
    <property type="entry name" value="HTH_ARAC_FAMILY_2"/>
    <property type="match status" value="1"/>
</dbReference>
<dbReference type="PANTHER" id="PTHR43280">
    <property type="entry name" value="ARAC-FAMILY TRANSCRIPTIONAL REGULATOR"/>
    <property type="match status" value="1"/>
</dbReference>
<dbReference type="Pfam" id="PF12833">
    <property type="entry name" value="HTH_18"/>
    <property type="match status" value="1"/>
</dbReference>
<keyword evidence="2" id="KW-0238">DNA-binding</keyword>
<evidence type="ECO:0000256" key="2">
    <source>
        <dbReference type="ARBA" id="ARBA00023125"/>
    </source>
</evidence>
<dbReference type="InterPro" id="IPR020449">
    <property type="entry name" value="Tscrpt_reg_AraC-type_HTH"/>
</dbReference>
<dbReference type="PRINTS" id="PR00032">
    <property type="entry name" value="HTHARAC"/>
</dbReference>
<dbReference type="SUPFAM" id="SSF46689">
    <property type="entry name" value="Homeodomain-like"/>
    <property type="match status" value="1"/>
</dbReference>
<gene>
    <name evidence="5" type="ORF">RGQ15_18640</name>
</gene>
<protein>
    <submittedName>
        <fullName evidence="5">AraC family transcriptional regulator</fullName>
    </submittedName>
</protein>
<dbReference type="SMART" id="SM00342">
    <property type="entry name" value="HTH_ARAC"/>
    <property type="match status" value="1"/>
</dbReference>
<keyword evidence="3" id="KW-0804">Transcription</keyword>
<dbReference type="PANTHER" id="PTHR43280:SF32">
    <property type="entry name" value="TRANSCRIPTIONAL REGULATORY PROTEIN"/>
    <property type="match status" value="1"/>
</dbReference>
<accession>A0ABU2HX18</accession>
<sequence length="250" mass="27845">MAQLILLEGGSIQLQEQSRQLSGGQMAWLPVGRRKLLRIEAGSHSVGLSLTQSELARIVLQAEAGGRFAPLTRMTLIASLPAARQGRIALLFEDIATELAEARPDRGLMAEAACTLLLVNFLRLVQSDPTQMTRQLPLAERFKLLAGQHLHEHWTVNAYAEALSVTRFQLNSAMRRQTRRSPQDYLHDELIGRAKMLLTGTPLRVADIAYRLGYQDPAYFCRVFHRRVGQPPGAWRMAQDGGPPSFAAWP</sequence>
<feature type="domain" description="HTH araC/xylS-type" evidence="4">
    <location>
        <begin position="140"/>
        <end position="238"/>
    </location>
</feature>
<dbReference type="Gene3D" id="1.10.10.60">
    <property type="entry name" value="Homeodomain-like"/>
    <property type="match status" value="1"/>
</dbReference>
<keyword evidence="6" id="KW-1185">Reference proteome</keyword>
<dbReference type="InterPro" id="IPR009057">
    <property type="entry name" value="Homeodomain-like_sf"/>
</dbReference>
<keyword evidence="1" id="KW-0805">Transcription regulation</keyword>
<dbReference type="InterPro" id="IPR018060">
    <property type="entry name" value="HTH_AraC"/>
</dbReference>
<reference evidence="6" key="1">
    <citation type="submission" date="2023-07" db="EMBL/GenBank/DDBJ databases">
        <title>Paracoccus sp. MBLB3053 whole genome sequence.</title>
        <authorList>
            <person name="Hwang C.Y."/>
            <person name="Cho E.-S."/>
            <person name="Seo M.-J."/>
        </authorList>
    </citation>
    <scope>NUCLEOTIDE SEQUENCE [LARGE SCALE GENOMIC DNA]</scope>
    <source>
        <strain evidence="6">MBLB3053</strain>
    </source>
</reference>
<evidence type="ECO:0000313" key="5">
    <source>
        <dbReference type="EMBL" id="MDS9469588.1"/>
    </source>
</evidence>
<evidence type="ECO:0000256" key="3">
    <source>
        <dbReference type="ARBA" id="ARBA00023163"/>
    </source>
</evidence>
<dbReference type="Proteomes" id="UP001269144">
    <property type="component" value="Unassembled WGS sequence"/>
</dbReference>
<comment type="caution">
    <text evidence="5">The sequence shown here is derived from an EMBL/GenBank/DDBJ whole genome shotgun (WGS) entry which is preliminary data.</text>
</comment>
<organism evidence="5 6">
    <name type="scientific">Paracoccus aurantius</name>
    <dbReference type="NCBI Taxonomy" id="3073814"/>
    <lineage>
        <taxon>Bacteria</taxon>
        <taxon>Pseudomonadati</taxon>
        <taxon>Pseudomonadota</taxon>
        <taxon>Alphaproteobacteria</taxon>
        <taxon>Rhodobacterales</taxon>
        <taxon>Paracoccaceae</taxon>
        <taxon>Paracoccus</taxon>
    </lineage>
</organism>